<evidence type="ECO:0000313" key="2">
    <source>
        <dbReference type="Proteomes" id="UP000253420"/>
    </source>
</evidence>
<proteinExistence type="predicted"/>
<accession>A0A368KA61</accession>
<evidence type="ECO:0000313" key="1">
    <source>
        <dbReference type="EMBL" id="RCS25302.1"/>
    </source>
</evidence>
<name>A0A368KA61_9HYPH</name>
<comment type="caution">
    <text evidence="1">The sequence shown here is derived from an EMBL/GenBank/DDBJ whole genome shotgun (WGS) entry which is preliminary data.</text>
</comment>
<organism evidence="1 2">
    <name type="scientific">Phyllobacterium salinisoli</name>
    <dbReference type="NCBI Taxonomy" id="1899321"/>
    <lineage>
        <taxon>Bacteria</taxon>
        <taxon>Pseudomonadati</taxon>
        <taxon>Pseudomonadota</taxon>
        <taxon>Alphaproteobacteria</taxon>
        <taxon>Hyphomicrobiales</taxon>
        <taxon>Phyllobacteriaceae</taxon>
        <taxon>Phyllobacterium</taxon>
    </lineage>
</organism>
<gene>
    <name evidence="1" type="ORF">DUT91_00305</name>
</gene>
<dbReference type="EMBL" id="QOZG01000001">
    <property type="protein sequence ID" value="RCS25302.1"/>
    <property type="molecule type" value="Genomic_DNA"/>
</dbReference>
<sequence>MRRFYRDISGNPLRQIARCAFSEMQKSHASSECERDMAAACKESFVVKRIYTRIRKCELSKGIARGDQHQSR</sequence>
<dbReference type="AlphaFoldDB" id="A0A368KA61"/>
<protein>
    <submittedName>
        <fullName evidence="1">Uncharacterized protein</fullName>
    </submittedName>
</protein>
<dbReference type="Proteomes" id="UP000253420">
    <property type="component" value="Unassembled WGS sequence"/>
</dbReference>
<keyword evidence="2" id="KW-1185">Reference proteome</keyword>
<reference evidence="1 2" key="1">
    <citation type="submission" date="2018-07" db="EMBL/GenBank/DDBJ databases">
        <title>The draft genome of Phyllobacterium salinisoli.</title>
        <authorList>
            <person name="Liu L."/>
            <person name="Li L."/>
            <person name="Zhang X."/>
            <person name="Liang L."/>
        </authorList>
    </citation>
    <scope>NUCLEOTIDE SEQUENCE [LARGE SCALE GENOMIC DNA]</scope>
    <source>
        <strain evidence="1 2">LLAN61</strain>
    </source>
</reference>